<keyword evidence="6" id="KW-1185">Reference proteome</keyword>
<reference evidence="5 6" key="1">
    <citation type="submission" date="2018-04" db="EMBL/GenBank/DDBJ databases">
        <title>Camelliibacillus theae gen. nov., sp. nov., isolated from Pu'er tea.</title>
        <authorList>
            <person name="Niu L."/>
        </authorList>
    </citation>
    <scope>NUCLEOTIDE SEQUENCE [LARGE SCALE GENOMIC DNA]</scope>
    <source>
        <strain evidence="5 6">T8</strain>
    </source>
</reference>
<dbReference type="RefSeq" id="WP_116553313.1">
    <property type="nucleotide sequence ID" value="NZ_QCZG01000003.1"/>
</dbReference>
<dbReference type="InterPro" id="IPR018356">
    <property type="entry name" value="Tscrpt_reg_HTH_DeoR_CS"/>
</dbReference>
<dbReference type="Proteomes" id="UP000245998">
    <property type="component" value="Unassembled WGS sequence"/>
</dbReference>
<dbReference type="InterPro" id="IPR037171">
    <property type="entry name" value="NagB/RpiA_transferase-like"/>
</dbReference>
<dbReference type="GO" id="GO:0003677">
    <property type="term" value="F:DNA binding"/>
    <property type="evidence" value="ECO:0007669"/>
    <property type="project" value="UniProtKB-KW"/>
</dbReference>
<sequence>MSLSFEERKPVIVKFLDREGKVHVSSLAEKLEVSGETIRRDLERLEKEGVLKKVYGGAVKTKFNSRELPFDQKASLNEKEKRAICKAAAALVEDGESIMVGHGTTPLEIARFLKGKNNITLITHSAPVFLMAKEVFDGRIIFIGGEYERSQKLTSGPLTERTLEQLKANKAFIAAGGLSTIDGITDYDLHGASISRKMIERADEAIILADHTKFGKTTFAHVCSLTEASMIITDKNCPTEWRNILAEREVELFIADDV</sequence>
<dbReference type="Pfam" id="PF00455">
    <property type="entry name" value="DeoRC"/>
    <property type="match status" value="1"/>
</dbReference>
<dbReference type="InterPro" id="IPR014036">
    <property type="entry name" value="DeoR-like_C"/>
</dbReference>
<name>A0A2U1K680_9BACI</name>
<dbReference type="InterPro" id="IPR001034">
    <property type="entry name" value="DeoR_HTH"/>
</dbReference>
<dbReference type="AlphaFoldDB" id="A0A2U1K680"/>
<dbReference type="OrthoDB" id="9797223at2"/>
<keyword evidence="1" id="KW-0805">Transcription regulation</keyword>
<dbReference type="PRINTS" id="PR00037">
    <property type="entry name" value="HTHLACR"/>
</dbReference>
<dbReference type="Gene3D" id="1.10.10.10">
    <property type="entry name" value="Winged helix-like DNA-binding domain superfamily/Winged helix DNA-binding domain"/>
    <property type="match status" value="1"/>
</dbReference>
<dbReference type="PROSITE" id="PS51000">
    <property type="entry name" value="HTH_DEOR_2"/>
    <property type="match status" value="1"/>
</dbReference>
<comment type="caution">
    <text evidence="5">The sequence shown here is derived from an EMBL/GenBank/DDBJ whole genome shotgun (WGS) entry which is preliminary data.</text>
</comment>
<accession>A0A2U1K680</accession>
<dbReference type="PROSITE" id="PS00894">
    <property type="entry name" value="HTH_DEOR_1"/>
    <property type="match status" value="1"/>
</dbReference>
<evidence type="ECO:0000256" key="1">
    <source>
        <dbReference type="ARBA" id="ARBA00023015"/>
    </source>
</evidence>
<dbReference type="Gene3D" id="3.30.750.70">
    <property type="entry name" value="4-hydroxybutyrate coenzyme like domains"/>
    <property type="match status" value="1"/>
</dbReference>
<proteinExistence type="predicted"/>
<evidence type="ECO:0000256" key="2">
    <source>
        <dbReference type="ARBA" id="ARBA00023125"/>
    </source>
</evidence>
<dbReference type="SMART" id="SM01134">
    <property type="entry name" value="DeoRC"/>
    <property type="match status" value="1"/>
</dbReference>
<dbReference type="SMART" id="SM00420">
    <property type="entry name" value="HTH_DEOR"/>
    <property type="match status" value="1"/>
</dbReference>
<dbReference type="SUPFAM" id="SSF100950">
    <property type="entry name" value="NagB/RpiA/CoA transferase-like"/>
    <property type="match status" value="1"/>
</dbReference>
<keyword evidence="2" id="KW-0238">DNA-binding</keyword>
<feature type="domain" description="HTH deoR-type" evidence="4">
    <location>
        <begin position="5"/>
        <end position="60"/>
    </location>
</feature>
<dbReference type="PANTHER" id="PTHR30363:SF44">
    <property type="entry name" value="AGA OPERON TRANSCRIPTIONAL REPRESSOR-RELATED"/>
    <property type="match status" value="1"/>
</dbReference>
<dbReference type="InterPro" id="IPR036388">
    <property type="entry name" value="WH-like_DNA-bd_sf"/>
</dbReference>
<dbReference type="InterPro" id="IPR036390">
    <property type="entry name" value="WH_DNA-bd_sf"/>
</dbReference>
<evidence type="ECO:0000259" key="4">
    <source>
        <dbReference type="PROSITE" id="PS51000"/>
    </source>
</evidence>
<evidence type="ECO:0000313" key="5">
    <source>
        <dbReference type="EMBL" id="PWA13027.1"/>
    </source>
</evidence>
<dbReference type="EMBL" id="QCZG01000003">
    <property type="protein sequence ID" value="PWA13027.1"/>
    <property type="molecule type" value="Genomic_DNA"/>
</dbReference>
<protein>
    <submittedName>
        <fullName evidence="5">DeoR/GlpR transcriptional regulator</fullName>
    </submittedName>
</protein>
<dbReference type="GO" id="GO:0003700">
    <property type="term" value="F:DNA-binding transcription factor activity"/>
    <property type="evidence" value="ECO:0007669"/>
    <property type="project" value="InterPro"/>
</dbReference>
<dbReference type="InterPro" id="IPR050313">
    <property type="entry name" value="Carb_Metab_HTH_regulators"/>
</dbReference>
<evidence type="ECO:0000256" key="3">
    <source>
        <dbReference type="ARBA" id="ARBA00023163"/>
    </source>
</evidence>
<gene>
    <name evidence="5" type="ORF">DCC39_02530</name>
</gene>
<keyword evidence="3" id="KW-0804">Transcription</keyword>
<dbReference type="PANTHER" id="PTHR30363">
    <property type="entry name" value="HTH-TYPE TRANSCRIPTIONAL REGULATOR SRLR-RELATED"/>
    <property type="match status" value="1"/>
</dbReference>
<organism evidence="5 6">
    <name type="scientific">Pueribacillus theae</name>
    <dbReference type="NCBI Taxonomy" id="2171751"/>
    <lineage>
        <taxon>Bacteria</taxon>
        <taxon>Bacillati</taxon>
        <taxon>Bacillota</taxon>
        <taxon>Bacilli</taxon>
        <taxon>Bacillales</taxon>
        <taxon>Bacillaceae</taxon>
        <taxon>Pueribacillus</taxon>
    </lineage>
</organism>
<dbReference type="Pfam" id="PF08220">
    <property type="entry name" value="HTH_DeoR"/>
    <property type="match status" value="1"/>
</dbReference>
<evidence type="ECO:0000313" key="6">
    <source>
        <dbReference type="Proteomes" id="UP000245998"/>
    </source>
</evidence>
<dbReference type="SUPFAM" id="SSF46785">
    <property type="entry name" value="Winged helix' DNA-binding domain"/>
    <property type="match status" value="1"/>
</dbReference>